<dbReference type="Proteomes" id="UP001642409">
    <property type="component" value="Unassembled WGS sequence"/>
</dbReference>
<dbReference type="EMBL" id="CAXDID020000048">
    <property type="protein sequence ID" value="CAL6004116.1"/>
    <property type="molecule type" value="Genomic_DNA"/>
</dbReference>
<sequence length="1696" mass="195022">MLSCTTQGSNENFILNTKTMSTVLLKPANVISTELKQLQTFQKHNEQYACKMQPDMYAPQIKPHYTCIQRPQQNTAVLNSVEPNQFDATATISAASPGVMEEKQIQMLDPEDPIVSLISENREKPPKLPEQSPDVFKQLKADQIQQLNFTAHILERQSSQFVQKSIRVSNLKNCLSFAQNIQQTLSPITCDFSSLQLTLILNEQLDINHIEDDRLQIKPQALLHQIKPEISLPLEYICKNDSFQIQSQFIVDNIYCLQLQLYFNAVRVADYNFQFKPNNQEQNCLIPTEYQITVPQKKGPEKKTDLKQEFNLSVKVDEADAEGEKWEEQVQICIPLHAFSQQLKSNNQQFNVAGKLQMSVCDRFGTPKSIKRFPMSVYQPTKCIEYDLNQIQNINLNSMSSKAQFDSYLVKYVFTYENPEPMDIVLFKFTGNNEQTGQFFKCLKQIKMNASKTIKNPYSDQFSCEIFPENINTTEYTFMFTAMNLQQRTANTNAQMHTAQLVIGEPIFRNGKLQLADESPLCLTFDKVASGYEAPGFKPAPFTLPIQIVSQTKGTDAVVERIAQRKYTTNDINQLTAHINVISQLNSYNHLENINNQVAKICSVYGEFTDDDQDLVSELIEHKTCINSIILNFNELTKVHALRYPLLTLLQIKNRIDNKKPMEIRTKLLSQNIQSIREIKKQFNILNSIGLYEAIFEFNKALDEIQKQSYTPETNTADAFVILKKQFDFSINEYFSTLDIRLNYQQLNGQNLKLQDMAQFASISKKNLPLDDCCRIMLKNYTEFEKQVTNIINWMTNISVYAENMNIVADLMMQVDIIKKSGHCNMMEILSSAMSKTAFMMRAISTILVVSKKPEVLQLMSKFYPDIPQITFKQGLADDLCQLTILYIKLITKVQGTSEALSQPLIDILQVLQMNECDKTTELLKMLLIYLKSLSVLKSDLLVQSIFENVYLYVEKDYQLMGLICDILLRNQQLGVISDLSQNIINSFVLQLPTQFKKTNIQIFSQLINLDFQKINVDLYGIVSTIYLIFNNQMKEYYNVSVEILFLKLKSMPIIDNEQDKRILFQLVVSIINQLFSQSNEENVKLKTSVKNVLKIYATDGILHYLLDSVFKYMDNDELLQQYLDLFDNTLGGSTKFTKHSAQQVLYILQKYLQVDSKYTSGIIQNLLKRINERKTDYSNSLSALVKTYTNFYFQITEHLPFIQQLTCTLDKSELGSFSDAKDRSALAIEYQMVAFSAIYKLEKILLQFVDFLQKYDDARIHWVLDCLFVLYLCADSKKSIDIIQRKQQLINQGIPDIFLYLQVLINQRQIIRREETRSHPTPACVYPNYKIQNGACSYLDLYYDCDFEACEYLRPGDLTGIQEFYSLQYVALEHADVNIMRAFIQQLTFSVPSSLIQLRCGQIHQNYARQLRQTISLQKPARINNFGLSIQYFTDGRMLSECSASLQRYSYSITQKIQGIPSLTSFDLTNSSFGSSLSLVNMLLQGIILHLSDYTSCDLFLMRLHALFEVESGSQMFYNLAPLFIPKLNFVQGRFQEFYPVQRKFWLTKGVVFQTDRADFDLSKANKLAEKVLDCIGAEVIELVNNCSVNQRIIIGGDTVFAEMSAVESKHSVEDLILIQYGKLKELLKKMPVNNAKQEKLRNSLAVQMKSIFEGVNTKTDAEKMKGVEWDAFKKDCTTAVEFCTKSGLKVESWI</sequence>
<organism evidence="1 2">
    <name type="scientific">Hexamita inflata</name>
    <dbReference type="NCBI Taxonomy" id="28002"/>
    <lineage>
        <taxon>Eukaryota</taxon>
        <taxon>Metamonada</taxon>
        <taxon>Diplomonadida</taxon>
        <taxon>Hexamitidae</taxon>
        <taxon>Hexamitinae</taxon>
        <taxon>Hexamita</taxon>
    </lineage>
</organism>
<comment type="caution">
    <text evidence="1">The sequence shown here is derived from an EMBL/GenBank/DDBJ whole genome shotgun (WGS) entry which is preliminary data.</text>
</comment>
<evidence type="ECO:0000313" key="2">
    <source>
        <dbReference type="Proteomes" id="UP001642409"/>
    </source>
</evidence>
<name>A0ABP1I016_9EUKA</name>
<gene>
    <name evidence="1" type="ORF">HINF_LOCUS18731</name>
</gene>
<accession>A0ABP1I016</accession>
<proteinExistence type="predicted"/>
<evidence type="ECO:0000313" key="1">
    <source>
        <dbReference type="EMBL" id="CAL6004116.1"/>
    </source>
</evidence>
<protein>
    <submittedName>
        <fullName evidence="1">Uncharacterized protein</fullName>
    </submittedName>
</protein>
<keyword evidence="2" id="KW-1185">Reference proteome</keyword>
<reference evidence="1 2" key="1">
    <citation type="submission" date="2024-07" db="EMBL/GenBank/DDBJ databases">
        <authorList>
            <person name="Akdeniz Z."/>
        </authorList>
    </citation>
    <scope>NUCLEOTIDE SEQUENCE [LARGE SCALE GENOMIC DNA]</scope>
</reference>